<dbReference type="AlphaFoldDB" id="U5CPT1"/>
<dbReference type="Gene3D" id="1.10.510.10">
    <property type="entry name" value="Transferase(Phosphotransferase) domain 1"/>
    <property type="match status" value="1"/>
</dbReference>
<evidence type="ECO:0000256" key="14">
    <source>
        <dbReference type="ARBA" id="ARBA00022989"/>
    </source>
</evidence>
<dbReference type="GO" id="GO:0004674">
    <property type="term" value="F:protein serine/threonine kinase activity"/>
    <property type="evidence" value="ECO:0007669"/>
    <property type="project" value="UniProtKB-KW"/>
</dbReference>
<keyword evidence="4" id="KW-0723">Serine/threonine-protein kinase</keyword>
<keyword evidence="24" id="KW-1185">Reference proteome</keyword>
<dbReference type="eggNOG" id="ENOG502QQRQ">
    <property type="taxonomic scope" value="Eukaryota"/>
</dbReference>
<comment type="subcellular location">
    <subcellularLocation>
        <location evidence="1">Cell membrane</location>
        <topology evidence="1">Single-pass membrane protein</topology>
    </subcellularLocation>
</comment>
<dbReference type="HOGENOM" id="CLU_000288_22_1_1"/>
<evidence type="ECO:0000256" key="10">
    <source>
        <dbReference type="ARBA" id="ARBA00022737"/>
    </source>
</evidence>
<keyword evidence="5" id="KW-0597">Phosphoprotein</keyword>
<keyword evidence="10" id="KW-0677">Repeat</keyword>
<dbReference type="Pfam" id="PF00069">
    <property type="entry name" value="Pkinase"/>
    <property type="match status" value="1"/>
</dbReference>
<dbReference type="OrthoDB" id="676979at2759"/>
<dbReference type="FunFam" id="3.80.10.10:FF:000371">
    <property type="entry name" value="Leucine-rich repeat receptor-like serine/threonine-protein kinase BAM3"/>
    <property type="match status" value="1"/>
</dbReference>
<evidence type="ECO:0000256" key="3">
    <source>
        <dbReference type="ARBA" id="ARBA00022475"/>
    </source>
</evidence>
<dbReference type="InterPro" id="IPR011009">
    <property type="entry name" value="Kinase-like_dom_sf"/>
</dbReference>
<feature type="transmembrane region" description="Helical" evidence="20">
    <location>
        <begin position="574"/>
        <end position="598"/>
    </location>
</feature>
<dbReference type="FunFam" id="3.80.10.10:FF:000129">
    <property type="entry name" value="Leucine-rich repeat receptor-like kinase"/>
    <property type="match status" value="1"/>
</dbReference>
<dbReference type="PROSITE" id="PS50011">
    <property type="entry name" value="PROTEIN_KINASE_DOM"/>
    <property type="match status" value="1"/>
</dbReference>
<dbReference type="SUPFAM" id="SSF56112">
    <property type="entry name" value="Protein kinase-like (PK-like)"/>
    <property type="match status" value="1"/>
</dbReference>
<keyword evidence="14 20" id="KW-1133">Transmembrane helix</keyword>
<feature type="chain" id="PRO_5004658306" description="non-specific serine/threonine protein kinase" evidence="21">
    <location>
        <begin position="19"/>
        <end position="918"/>
    </location>
</feature>
<keyword evidence="13 19" id="KW-0067">ATP-binding</keyword>
<evidence type="ECO:0000256" key="4">
    <source>
        <dbReference type="ARBA" id="ARBA00022527"/>
    </source>
</evidence>
<dbReference type="EC" id="2.7.11.1" evidence="2"/>
<dbReference type="PANTHER" id="PTHR48056">
    <property type="entry name" value="LRR RECEPTOR-LIKE SERINE/THREONINE-PROTEIN KINASE-RELATED"/>
    <property type="match status" value="1"/>
</dbReference>
<evidence type="ECO:0000256" key="12">
    <source>
        <dbReference type="ARBA" id="ARBA00022777"/>
    </source>
</evidence>
<proteinExistence type="predicted"/>
<evidence type="ECO:0000256" key="7">
    <source>
        <dbReference type="ARBA" id="ARBA00022679"/>
    </source>
</evidence>
<dbReference type="Gramene" id="ERN15176">
    <property type="protein sequence ID" value="ERN15176"/>
    <property type="gene ID" value="AMTR_s00056p00150470"/>
</dbReference>
<comment type="catalytic activity">
    <reaction evidence="17">
        <text>L-threonyl-[protein] + ATP = O-phospho-L-threonyl-[protein] + ADP + H(+)</text>
        <dbReference type="Rhea" id="RHEA:46608"/>
        <dbReference type="Rhea" id="RHEA-COMP:11060"/>
        <dbReference type="Rhea" id="RHEA-COMP:11605"/>
        <dbReference type="ChEBI" id="CHEBI:15378"/>
        <dbReference type="ChEBI" id="CHEBI:30013"/>
        <dbReference type="ChEBI" id="CHEBI:30616"/>
        <dbReference type="ChEBI" id="CHEBI:61977"/>
        <dbReference type="ChEBI" id="CHEBI:456216"/>
        <dbReference type="EC" id="2.7.11.1"/>
    </reaction>
</comment>
<dbReference type="PROSITE" id="PS00107">
    <property type="entry name" value="PROTEIN_KINASE_ATP"/>
    <property type="match status" value="1"/>
</dbReference>
<dbReference type="FunFam" id="1.10.510.10:FF:000417">
    <property type="entry name" value="Leucine-rich repeat receptor-like protein kinase"/>
    <property type="match status" value="1"/>
</dbReference>
<evidence type="ECO:0000256" key="5">
    <source>
        <dbReference type="ARBA" id="ARBA00022553"/>
    </source>
</evidence>
<dbReference type="Gene3D" id="3.30.200.20">
    <property type="entry name" value="Phosphorylase Kinase, domain 1"/>
    <property type="match status" value="1"/>
</dbReference>
<dbReference type="KEGG" id="atr:18443458"/>
<evidence type="ECO:0000256" key="21">
    <source>
        <dbReference type="SAM" id="SignalP"/>
    </source>
</evidence>
<dbReference type="InterPro" id="IPR050647">
    <property type="entry name" value="Plant_LRR-RLKs"/>
</dbReference>
<dbReference type="FunFam" id="3.80.10.10:FF:000233">
    <property type="entry name" value="Leucine-rich repeat receptor-like protein kinase TDR"/>
    <property type="match status" value="1"/>
</dbReference>
<evidence type="ECO:0000256" key="15">
    <source>
        <dbReference type="ARBA" id="ARBA00023136"/>
    </source>
</evidence>
<evidence type="ECO:0000256" key="2">
    <source>
        <dbReference type="ARBA" id="ARBA00012513"/>
    </source>
</evidence>
<evidence type="ECO:0000256" key="1">
    <source>
        <dbReference type="ARBA" id="ARBA00004162"/>
    </source>
</evidence>
<dbReference type="Pfam" id="PF00560">
    <property type="entry name" value="LRR_1"/>
    <property type="match status" value="8"/>
</dbReference>
<evidence type="ECO:0000256" key="9">
    <source>
        <dbReference type="ARBA" id="ARBA00022729"/>
    </source>
</evidence>
<keyword evidence="15 20" id="KW-0472">Membrane</keyword>
<dbReference type="GO" id="GO:0005886">
    <property type="term" value="C:plasma membrane"/>
    <property type="evidence" value="ECO:0007669"/>
    <property type="project" value="UniProtKB-SubCell"/>
</dbReference>
<dbReference type="SUPFAM" id="SSF52058">
    <property type="entry name" value="L domain-like"/>
    <property type="match status" value="2"/>
</dbReference>
<dbReference type="FunFam" id="3.30.200.20:FF:000219">
    <property type="entry name" value="Leucine-rich repeat receptor-like serine/threonine-protein kinase"/>
    <property type="match status" value="1"/>
</dbReference>
<keyword evidence="7" id="KW-0808">Transferase</keyword>
<accession>U5CPT1</accession>
<dbReference type="InterPro" id="IPR013210">
    <property type="entry name" value="LRR_N_plant-typ"/>
</dbReference>
<keyword evidence="12" id="KW-0418">Kinase</keyword>
<dbReference type="Proteomes" id="UP000017836">
    <property type="component" value="Unassembled WGS sequence"/>
</dbReference>
<dbReference type="PRINTS" id="PR00019">
    <property type="entry name" value="LEURICHRPT"/>
</dbReference>
<dbReference type="InterPro" id="IPR032675">
    <property type="entry name" value="LRR_dom_sf"/>
</dbReference>
<evidence type="ECO:0000256" key="8">
    <source>
        <dbReference type="ARBA" id="ARBA00022692"/>
    </source>
</evidence>
<evidence type="ECO:0000256" key="17">
    <source>
        <dbReference type="ARBA" id="ARBA00047899"/>
    </source>
</evidence>
<comment type="catalytic activity">
    <reaction evidence="18">
        <text>L-seryl-[protein] + ATP = O-phospho-L-seryl-[protein] + ADP + H(+)</text>
        <dbReference type="Rhea" id="RHEA:17989"/>
        <dbReference type="Rhea" id="RHEA-COMP:9863"/>
        <dbReference type="Rhea" id="RHEA-COMP:11604"/>
        <dbReference type="ChEBI" id="CHEBI:15378"/>
        <dbReference type="ChEBI" id="CHEBI:29999"/>
        <dbReference type="ChEBI" id="CHEBI:30616"/>
        <dbReference type="ChEBI" id="CHEBI:83421"/>
        <dbReference type="ChEBI" id="CHEBI:456216"/>
        <dbReference type="EC" id="2.7.11.1"/>
    </reaction>
</comment>
<evidence type="ECO:0000313" key="23">
    <source>
        <dbReference type="EMBL" id="ERN15176.1"/>
    </source>
</evidence>
<evidence type="ECO:0000256" key="20">
    <source>
        <dbReference type="SAM" id="Phobius"/>
    </source>
</evidence>
<keyword evidence="6" id="KW-0433">Leucine-rich repeat</keyword>
<keyword evidence="3" id="KW-1003">Cell membrane</keyword>
<dbReference type="InterPro" id="IPR000719">
    <property type="entry name" value="Prot_kinase_dom"/>
</dbReference>
<evidence type="ECO:0000313" key="24">
    <source>
        <dbReference type="Proteomes" id="UP000017836"/>
    </source>
</evidence>
<dbReference type="InterPro" id="IPR001611">
    <property type="entry name" value="Leu-rich_rpt"/>
</dbReference>
<dbReference type="InterPro" id="IPR017441">
    <property type="entry name" value="Protein_kinase_ATP_BS"/>
</dbReference>
<dbReference type="FunFam" id="3.80.10.10:FF:000041">
    <property type="entry name" value="LRR receptor-like serine/threonine-protein kinase ERECTA"/>
    <property type="match status" value="1"/>
</dbReference>
<sequence length="918" mass="100396">MDWYFPVMLLCIFRPLFAISVDNSGPLWAVKFAINDPESSLETWSKGNSSNYCSWIGIQCDDSGYVSVLDISDMGLSGQISPEIGNLQRLTTLSLAVNEFSGQIPAEIARISGLNLLNLSNNLFNGTFPVSLSGLKNLEVLDLYNNNLTGPLPKGVAEISGIKHLHLGGNYFNGEIPPEYGKLKEIEYLALSGNELSGNIPKELGNLTKLEQLYLGYFNWFSGGIPPEFGNLRRLFRLDMASCGLSGEIPAEIGNLTLLGTLFLQVNELTGKIPPEMGNLRVLKSLDLSNNKLSGEIPANFAELKNLKLLNLFINSLKGTIPPFVAELPELEVLQLWDNEFSGELDGKFGRNLKLLDLSSNKLAGKIPPEICSGGLLQTLILLNNSFSGQVPGSLTTCQSLKRVRLGDNLLNGSLPYGLLSLQNLTQLELKNNKLTGKFFSGNLSVSETLLELSLSNNQLNGEIPAIIGDFGSLQKLFLAGNQFSGEIPPKICSLNDLSVLDLSRNNFSGEIPAKIAGMRSLTYLNLSKNHLVGQIPAAFQAMKGSASMDFSYNDLTEPLVGSSGFGEMSRVRAWWASLLVLAGLAVGAIGFVVGLLIRARVLKKAKKNTWKLTVFDERVGFMRCEDVLDCLKEENIIGKGGSGTVYRGIMPNGDQVAVKRAMCSMQSSFLHNGNSTDIHTLGSIRHRNIVRLLGFCTNQETNLFVYEYMHTGSLGEVLHGTDGSHLDWYTRCKIAGEAAKGLCYLHHECLPPIVHRNVKSNSILLDSHFEAHISDFGLAKFVKEPGSEMSGLVGSYGYIAPEYVFTLKVDEKIDVYSFGVVLLELITGRKPVGGFGNGVHIVQSIRDMNGSDAEITENILDPRLHGVPMNQALHLFKVGMQCVEEQSVKRPTMNEVLHNLLEILKSIDPSMAREDSI</sequence>
<organism evidence="23 24">
    <name type="scientific">Amborella trichopoda</name>
    <dbReference type="NCBI Taxonomy" id="13333"/>
    <lineage>
        <taxon>Eukaryota</taxon>
        <taxon>Viridiplantae</taxon>
        <taxon>Streptophyta</taxon>
        <taxon>Embryophyta</taxon>
        <taxon>Tracheophyta</taxon>
        <taxon>Spermatophyta</taxon>
        <taxon>Magnoliopsida</taxon>
        <taxon>Amborellales</taxon>
        <taxon>Amborellaceae</taxon>
        <taxon>Amborella</taxon>
    </lineage>
</organism>
<evidence type="ECO:0000256" key="6">
    <source>
        <dbReference type="ARBA" id="ARBA00022614"/>
    </source>
</evidence>
<keyword evidence="11 19" id="KW-0547">Nucleotide-binding</keyword>
<keyword evidence="8 20" id="KW-0812">Transmembrane</keyword>
<dbReference type="SMART" id="SM00369">
    <property type="entry name" value="LRR_TYP"/>
    <property type="match status" value="7"/>
</dbReference>
<dbReference type="Gene3D" id="3.80.10.10">
    <property type="entry name" value="Ribonuclease Inhibitor"/>
    <property type="match status" value="5"/>
</dbReference>
<reference evidence="24" key="1">
    <citation type="journal article" date="2013" name="Science">
        <title>The Amborella genome and the evolution of flowering plants.</title>
        <authorList>
            <consortium name="Amborella Genome Project"/>
        </authorList>
    </citation>
    <scope>NUCLEOTIDE SEQUENCE [LARGE SCALE GENOMIC DNA]</scope>
</reference>
<dbReference type="PANTHER" id="PTHR48056:SF44">
    <property type="entry name" value="RECEPTOR PROTEIN KINASE CLAVATA1"/>
    <property type="match status" value="1"/>
</dbReference>
<dbReference type="EMBL" id="KI392510">
    <property type="protein sequence ID" value="ERN15176.1"/>
    <property type="molecule type" value="Genomic_DNA"/>
</dbReference>
<evidence type="ECO:0000256" key="19">
    <source>
        <dbReference type="PROSITE-ProRule" id="PRU10141"/>
    </source>
</evidence>
<dbReference type="GO" id="GO:0009791">
    <property type="term" value="P:post-embryonic development"/>
    <property type="evidence" value="ECO:0007669"/>
    <property type="project" value="UniProtKB-ARBA"/>
</dbReference>
<evidence type="ECO:0000256" key="16">
    <source>
        <dbReference type="ARBA" id="ARBA00023180"/>
    </source>
</evidence>
<keyword evidence="9 21" id="KW-0732">Signal</keyword>
<feature type="binding site" evidence="19">
    <location>
        <position position="660"/>
    </location>
    <ligand>
        <name>ATP</name>
        <dbReference type="ChEBI" id="CHEBI:30616"/>
    </ligand>
</feature>
<dbReference type="Pfam" id="PF13855">
    <property type="entry name" value="LRR_8"/>
    <property type="match status" value="1"/>
</dbReference>
<keyword evidence="16" id="KW-0325">Glycoprotein</keyword>
<evidence type="ECO:0000256" key="11">
    <source>
        <dbReference type="ARBA" id="ARBA00022741"/>
    </source>
</evidence>
<evidence type="ECO:0000259" key="22">
    <source>
        <dbReference type="PROSITE" id="PS50011"/>
    </source>
</evidence>
<evidence type="ECO:0000256" key="13">
    <source>
        <dbReference type="ARBA" id="ARBA00022840"/>
    </source>
</evidence>
<name>U5CPT1_AMBTC</name>
<gene>
    <name evidence="23" type="ORF">AMTR_s00056p00150470</name>
</gene>
<dbReference type="GO" id="GO:0005524">
    <property type="term" value="F:ATP binding"/>
    <property type="evidence" value="ECO:0007669"/>
    <property type="project" value="UniProtKB-UniRule"/>
</dbReference>
<protein>
    <recommendedName>
        <fullName evidence="2">non-specific serine/threonine protein kinase</fullName>
        <ecNumber evidence="2">2.7.11.1</ecNumber>
    </recommendedName>
</protein>
<feature type="signal peptide" evidence="21">
    <location>
        <begin position="1"/>
        <end position="18"/>
    </location>
</feature>
<dbReference type="InterPro" id="IPR003591">
    <property type="entry name" value="Leu-rich_rpt_typical-subtyp"/>
</dbReference>
<evidence type="ECO:0000256" key="18">
    <source>
        <dbReference type="ARBA" id="ARBA00048679"/>
    </source>
</evidence>
<dbReference type="Pfam" id="PF08263">
    <property type="entry name" value="LRRNT_2"/>
    <property type="match status" value="1"/>
</dbReference>
<feature type="domain" description="Protein kinase" evidence="22">
    <location>
        <begin position="632"/>
        <end position="902"/>
    </location>
</feature>